<dbReference type="InterPro" id="IPR027417">
    <property type="entry name" value="P-loop_NTPase"/>
</dbReference>
<name>A0AAV4EXR4_9GAST</name>
<evidence type="ECO:0000256" key="1">
    <source>
        <dbReference type="ARBA" id="ARBA00022741"/>
    </source>
</evidence>
<keyword evidence="1" id="KW-0547">Nucleotide-binding</keyword>
<comment type="caution">
    <text evidence="6">The sequence shown here is derived from an EMBL/GenBank/DDBJ whole genome shotgun (WGS) entry which is preliminary data.</text>
</comment>
<evidence type="ECO:0000256" key="3">
    <source>
        <dbReference type="ARBA" id="ARBA00022806"/>
    </source>
</evidence>
<dbReference type="GO" id="GO:0005524">
    <property type="term" value="F:ATP binding"/>
    <property type="evidence" value="ECO:0007669"/>
    <property type="project" value="UniProtKB-KW"/>
</dbReference>
<evidence type="ECO:0000256" key="2">
    <source>
        <dbReference type="ARBA" id="ARBA00022801"/>
    </source>
</evidence>
<gene>
    <name evidence="6" type="ORF">ElyMa_001956100</name>
</gene>
<reference evidence="6 7" key="1">
    <citation type="journal article" date="2021" name="Elife">
        <title>Chloroplast acquisition without the gene transfer in kleptoplastic sea slugs, Plakobranchus ocellatus.</title>
        <authorList>
            <person name="Maeda T."/>
            <person name="Takahashi S."/>
            <person name="Yoshida T."/>
            <person name="Shimamura S."/>
            <person name="Takaki Y."/>
            <person name="Nagai Y."/>
            <person name="Toyoda A."/>
            <person name="Suzuki Y."/>
            <person name="Arimoto A."/>
            <person name="Ishii H."/>
            <person name="Satoh N."/>
            <person name="Nishiyama T."/>
            <person name="Hasebe M."/>
            <person name="Maruyama T."/>
            <person name="Minagawa J."/>
            <person name="Obokata J."/>
            <person name="Shigenobu S."/>
        </authorList>
    </citation>
    <scope>NUCLEOTIDE SEQUENCE [LARGE SCALE GENOMIC DNA]</scope>
</reference>
<feature type="domain" description="Helicase C-terminal" evidence="5">
    <location>
        <begin position="26"/>
        <end position="131"/>
    </location>
</feature>
<dbReference type="InterPro" id="IPR050079">
    <property type="entry name" value="DEAD_box_RNA_helicase"/>
</dbReference>
<accession>A0AAV4EXR4</accession>
<evidence type="ECO:0000256" key="4">
    <source>
        <dbReference type="ARBA" id="ARBA00022840"/>
    </source>
</evidence>
<dbReference type="InterPro" id="IPR001650">
    <property type="entry name" value="Helicase_C-like"/>
</dbReference>
<dbReference type="Pfam" id="PF00271">
    <property type="entry name" value="Helicase_C"/>
    <property type="match status" value="1"/>
</dbReference>
<keyword evidence="2" id="KW-0378">Hydrolase</keyword>
<dbReference type="GO" id="GO:0003724">
    <property type="term" value="F:RNA helicase activity"/>
    <property type="evidence" value="ECO:0007669"/>
    <property type="project" value="TreeGrafter"/>
</dbReference>
<dbReference type="SUPFAM" id="SSF52540">
    <property type="entry name" value="P-loop containing nucleoside triphosphate hydrolases"/>
    <property type="match status" value="1"/>
</dbReference>
<keyword evidence="3 6" id="KW-0347">Helicase</keyword>
<organism evidence="6 7">
    <name type="scientific">Elysia marginata</name>
    <dbReference type="NCBI Taxonomy" id="1093978"/>
    <lineage>
        <taxon>Eukaryota</taxon>
        <taxon>Metazoa</taxon>
        <taxon>Spiralia</taxon>
        <taxon>Lophotrochozoa</taxon>
        <taxon>Mollusca</taxon>
        <taxon>Gastropoda</taxon>
        <taxon>Heterobranchia</taxon>
        <taxon>Euthyneura</taxon>
        <taxon>Panpulmonata</taxon>
        <taxon>Sacoglossa</taxon>
        <taxon>Placobranchoidea</taxon>
        <taxon>Plakobranchidae</taxon>
        <taxon>Elysia</taxon>
    </lineage>
</organism>
<dbReference type="PANTHER" id="PTHR47959">
    <property type="entry name" value="ATP-DEPENDENT RNA HELICASE RHLE-RELATED"/>
    <property type="match status" value="1"/>
</dbReference>
<dbReference type="PROSITE" id="PS51194">
    <property type="entry name" value="HELICASE_CTER"/>
    <property type="match status" value="1"/>
</dbReference>
<dbReference type="AlphaFoldDB" id="A0AAV4EXR4"/>
<evidence type="ECO:0000313" key="6">
    <source>
        <dbReference type="EMBL" id="GFR65848.1"/>
    </source>
</evidence>
<dbReference type="EMBL" id="BMAT01003985">
    <property type="protein sequence ID" value="GFR65848.1"/>
    <property type="molecule type" value="Genomic_DNA"/>
</dbReference>
<proteinExistence type="predicted"/>
<dbReference type="SMART" id="SM00490">
    <property type="entry name" value="HELICc"/>
    <property type="match status" value="1"/>
</dbReference>
<evidence type="ECO:0000259" key="5">
    <source>
        <dbReference type="PROSITE" id="PS51194"/>
    </source>
</evidence>
<dbReference type="GO" id="GO:0016787">
    <property type="term" value="F:hydrolase activity"/>
    <property type="evidence" value="ECO:0007669"/>
    <property type="project" value="UniProtKB-KW"/>
</dbReference>
<dbReference type="Proteomes" id="UP000762676">
    <property type="component" value="Unassembled WGS sequence"/>
</dbReference>
<dbReference type="GO" id="GO:0005829">
    <property type="term" value="C:cytosol"/>
    <property type="evidence" value="ECO:0007669"/>
    <property type="project" value="TreeGrafter"/>
</dbReference>
<keyword evidence="4" id="KW-0067">ATP-binding</keyword>
<dbReference type="Gene3D" id="3.40.50.300">
    <property type="entry name" value="P-loop containing nucleotide triphosphate hydrolases"/>
    <property type="match status" value="1"/>
</dbReference>
<evidence type="ECO:0000313" key="7">
    <source>
        <dbReference type="Proteomes" id="UP000762676"/>
    </source>
</evidence>
<protein>
    <submittedName>
        <fullName evidence="6">ATP-dependent RNA helicase DDX1</fullName>
    </submittedName>
</protein>
<dbReference type="CDD" id="cd18787">
    <property type="entry name" value="SF2_C_DEAD"/>
    <property type="match status" value="1"/>
</dbReference>
<keyword evidence="7" id="KW-1185">Reference proteome</keyword>
<sequence length="131" mass="15092">MFLVCFYLETYSEAVKILKGEYVVAALEQHKMDVALIFCRTKVDCDNLEKYLQQSGGGKYSCVCLHGDRKPQERKANLEKFKRREVKYLICTDVAARGIDITGLPYVINVTLPDEKQNYIHRIGRVGRAER</sequence>
<dbReference type="PANTHER" id="PTHR47959:SF13">
    <property type="entry name" value="ATP-DEPENDENT RNA HELICASE RHLE"/>
    <property type="match status" value="1"/>
</dbReference>